<sequence>MNDERSCRLRVHGDDLDLAGTPAALRALAAALRAAPATHEVQILNGTVVQHHTEGPLAVELRGSPSLYLQGTPTALAEVWSTLETVATATDADTEPDPHRHVGRLVVTGERNASLSDLGL</sequence>
<name>A0ABP8DBD8_9ACTN</name>
<dbReference type="RefSeq" id="WP_345129211.1">
    <property type="nucleotide sequence ID" value="NZ_BAABAT010000012.1"/>
</dbReference>
<accession>A0ABP8DBD8</accession>
<reference evidence="2" key="1">
    <citation type="journal article" date="2019" name="Int. J. Syst. Evol. Microbiol.">
        <title>The Global Catalogue of Microorganisms (GCM) 10K type strain sequencing project: providing services to taxonomists for standard genome sequencing and annotation.</title>
        <authorList>
            <consortium name="The Broad Institute Genomics Platform"/>
            <consortium name="The Broad Institute Genome Sequencing Center for Infectious Disease"/>
            <person name="Wu L."/>
            <person name="Ma J."/>
        </authorList>
    </citation>
    <scope>NUCLEOTIDE SEQUENCE [LARGE SCALE GENOMIC DNA]</scope>
    <source>
        <strain evidence="2">JCM 17441</strain>
    </source>
</reference>
<dbReference type="EMBL" id="BAABAT010000012">
    <property type="protein sequence ID" value="GAA4251892.1"/>
    <property type="molecule type" value="Genomic_DNA"/>
</dbReference>
<evidence type="ECO:0008006" key="3">
    <source>
        <dbReference type="Google" id="ProtNLM"/>
    </source>
</evidence>
<protein>
    <recommendedName>
        <fullName evidence="3">STAS domain-containing protein</fullName>
    </recommendedName>
</protein>
<comment type="caution">
    <text evidence="1">The sequence shown here is derived from an EMBL/GenBank/DDBJ whole genome shotgun (WGS) entry which is preliminary data.</text>
</comment>
<keyword evidence="2" id="KW-1185">Reference proteome</keyword>
<organism evidence="1 2">
    <name type="scientific">Dactylosporangium darangshiense</name>
    <dbReference type="NCBI Taxonomy" id="579108"/>
    <lineage>
        <taxon>Bacteria</taxon>
        <taxon>Bacillati</taxon>
        <taxon>Actinomycetota</taxon>
        <taxon>Actinomycetes</taxon>
        <taxon>Micromonosporales</taxon>
        <taxon>Micromonosporaceae</taxon>
        <taxon>Dactylosporangium</taxon>
    </lineage>
</organism>
<evidence type="ECO:0000313" key="2">
    <source>
        <dbReference type="Proteomes" id="UP001500620"/>
    </source>
</evidence>
<dbReference type="Proteomes" id="UP001500620">
    <property type="component" value="Unassembled WGS sequence"/>
</dbReference>
<gene>
    <name evidence="1" type="ORF">GCM10022255_046290</name>
</gene>
<evidence type="ECO:0000313" key="1">
    <source>
        <dbReference type="EMBL" id="GAA4251892.1"/>
    </source>
</evidence>
<proteinExistence type="predicted"/>